<dbReference type="AlphaFoldDB" id="A0A2W2AU55"/>
<comment type="caution">
    <text evidence="2">The sequence shown here is derived from an EMBL/GenBank/DDBJ whole genome shotgun (WGS) entry which is preliminary data.</text>
</comment>
<name>A0A2W2AU55_9HYPH</name>
<evidence type="ECO:0000256" key="1">
    <source>
        <dbReference type="SAM" id="MobiDB-lite"/>
    </source>
</evidence>
<gene>
    <name evidence="2" type="ORF">DK847_02890</name>
</gene>
<evidence type="ECO:0000313" key="2">
    <source>
        <dbReference type="EMBL" id="PZF78761.1"/>
    </source>
</evidence>
<feature type="region of interest" description="Disordered" evidence="1">
    <location>
        <begin position="1"/>
        <end position="69"/>
    </location>
</feature>
<accession>A0A2W2AU55</accession>
<dbReference type="EMBL" id="QKVK01000001">
    <property type="protein sequence ID" value="PZF78761.1"/>
    <property type="molecule type" value="Genomic_DNA"/>
</dbReference>
<sequence>MNREGHDDWMLDFPPGIEAFTGGKDQKPLPSPRCPVSWETLKDNPYEQIPLPSHGCGPAPSGGKNQTAK</sequence>
<proteinExistence type="predicted"/>
<protein>
    <submittedName>
        <fullName evidence="2">Uncharacterized protein</fullName>
    </submittedName>
</protein>
<dbReference type="Proteomes" id="UP000248795">
    <property type="component" value="Unassembled WGS sequence"/>
</dbReference>
<reference evidence="3" key="1">
    <citation type="submission" date="2018-06" db="EMBL/GenBank/DDBJ databases">
        <title>Aestuariibacter litoralis strain KCTC 52945T.</title>
        <authorList>
            <person name="Li X."/>
            <person name="Salam N."/>
            <person name="Li J.-L."/>
            <person name="Chen Y.-M."/>
            <person name="Yang Z.-W."/>
            <person name="Zhang L.-Y."/>
            <person name="Han M.-X."/>
            <person name="Xiao M."/>
            <person name="Li W.-J."/>
        </authorList>
    </citation>
    <scope>NUCLEOTIDE SEQUENCE [LARGE SCALE GENOMIC DNA]</scope>
    <source>
        <strain evidence="3">KCTC 52945</strain>
    </source>
</reference>
<evidence type="ECO:0000313" key="3">
    <source>
        <dbReference type="Proteomes" id="UP000248795"/>
    </source>
</evidence>
<keyword evidence="3" id="KW-1185">Reference proteome</keyword>
<organism evidence="2 3">
    <name type="scientific">Aestuariivirga litoralis</name>
    <dbReference type="NCBI Taxonomy" id="2650924"/>
    <lineage>
        <taxon>Bacteria</taxon>
        <taxon>Pseudomonadati</taxon>
        <taxon>Pseudomonadota</taxon>
        <taxon>Alphaproteobacteria</taxon>
        <taxon>Hyphomicrobiales</taxon>
        <taxon>Aestuariivirgaceae</taxon>
        <taxon>Aestuariivirga</taxon>
    </lineage>
</organism>